<evidence type="ECO:0000256" key="1">
    <source>
        <dbReference type="SAM" id="MobiDB-lite"/>
    </source>
</evidence>
<accession>A0ABD0VI83</accession>
<keyword evidence="3" id="KW-1185">Reference proteome</keyword>
<comment type="caution">
    <text evidence="2">The sequence shown here is derived from an EMBL/GenBank/DDBJ whole genome shotgun (WGS) entry which is preliminary data.</text>
</comment>
<feature type="region of interest" description="Disordered" evidence="1">
    <location>
        <begin position="38"/>
        <end position="63"/>
    </location>
</feature>
<evidence type="ECO:0000313" key="2">
    <source>
        <dbReference type="EMBL" id="KAL0924849.1"/>
    </source>
</evidence>
<reference evidence="2 3" key="1">
    <citation type="journal article" date="2024" name="Plant Biotechnol. J.">
        <title>Dendrobium thyrsiflorum genome and its molecular insights into genes involved in important horticultural traits.</title>
        <authorList>
            <person name="Chen B."/>
            <person name="Wang J.Y."/>
            <person name="Zheng P.J."/>
            <person name="Li K.L."/>
            <person name="Liang Y.M."/>
            <person name="Chen X.F."/>
            <person name="Zhang C."/>
            <person name="Zhao X."/>
            <person name="He X."/>
            <person name="Zhang G.Q."/>
            <person name="Liu Z.J."/>
            <person name="Xu Q."/>
        </authorList>
    </citation>
    <scope>NUCLEOTIDE SEQUENCE [LARGE SCALE GENOMIC DNA]</scope>
    <source>
        <strain evidence="2">GZMU011</strain>
    </source>
</reference>
<organism evidence="2 3">
    <name type="scientific">Dendrobium thyrsiflorum</name>
    <name type="common">Pinecone-like raceme dendrobium</name>
    <name type="synonym">Orchid</name>
    <dbReference type="NCBI Taxonomy" id="117978"/>
    <lineage>
        <taxon>Eukaryota</taxon>
        <taxon>Viridiplantae</taxon>
        <taxon>Streptophyta</taxon>
        <taxon>Embryophyta</taxon>
        <taxon>Tracheophyta</taxon>
        <taxon>Spermatophyta</taxon>
        <taxon>Magnoliopsida</taxon>
        <taxon>Liliopsida</taxon>
        <taxon>Asparagales</taxon>
        <taxon>Orchidaceae</taxon>
        <taxon>Epidendroideae</taxon>
        <taxon>Malaxideae</taxon>
        <taxon>Dendrobiinae</taxon>
        <taxon>Dendrobium</taxon>
    </lineage>
</organism>
<name>A0ABD0VI83_DENTH</name>
<dbReference type="AlphaFoldDB" id="A0ABD0VI83"/>
<feature type="region of interest" description="Disordered" evidence="1">
    <location>
        <begin position="1"/>
        <end position="25"/>
    </location>
</feature>
<protein>
    <submittedName>
        <fullName evidence="2">Uncharacterized protein</fullName>
    </submittedName>
</protein>
<evidence type="ECO:0000313" key="3">
    <source>
        <dbReference type="Proteomes" id="UP001552299"/>
    </source>
</evidence>
<dbReference type="Proteomes" id="UP001552299">
    <property type="component" value="Unassembled WGS sequence"/>
</dbReference>
<sequence length="63" mass="7372">MDHRRRVPESPSPPIPIKTRHHPHTSLICLLPRRRHQRRKLLPPPASQTCSTTAWLPEEIRGK</sequence>
<dbReference type="EMBL" id="JANQDX010000005">
    <property type="protein sequence ID" value="KAL0924849.1"/>
    <property type="molecule type" value="Genomic_DNA"/>
</dbReference>
<gene>
    <name evidence="2" type="ORF">M5K25_005707</name>
</gene>
<proteinExistence type="predicted"/>